<evidence type="ECO:0000313" key="2">
    <source>
        <dbReference type="EMBL" id="DAF58686.1"/>
    </source>
</evidence>
<reference evidence="2" key="1">
    <citation type="journal article" date="2021" name="Proc. Natl. Acad. Sci. U.S.A.">
        <title>A Catalog of Tens of Thousands of Viruses from Human Metagenomes Reveals Hidden Associations with Chronic Diseases.</title>
        <authorList>
            <person name="Tisza M.J."/>
            <person name="Buck C.B."/>
        </authorList>
    </citation>
    <scope>NUCLEOTIDE SEQUENCE</scope>
    <source>
        <strain evidence="2">CtxMM9</strain>
    </source>
</reference>
<name>A0A8S5T615_9CAUD</name>
<sequence>MANGIGVIDADYYDNPDNEGHIYFQLINLGQYPIIIKKGDCFGQGIILPYNVTNEDNTTATRVGGFGSTGSK</sequence>
<dbReference type="EMBL" id="BK032759">
    <property type="protein sequence ID" value="DAF58686.1"/>
    <property type="molecule type" value="Genomic_DNA"/>
</dbReference>
<dbReference type="SUPFAM" id="SSF51283">
    <property type="entry name" value="dUTPase-like"/>
    <property type="match status" value="1"/>
</dbReference>
<organism evidence="2">
    <name type="scientific">Siphoviridae sp. ctxMM9</name>
    <dbReference type="NCBI Taxonomy" id="2827973"/>
    <lineage>
        <taxon>Viruses</taxon>
        <taxon>Duplodnaviria</taxon>
        <taxon>Heunggongvirae</taxon>
        <taxon>Uroviricota</taxon>
        <taxon>Caudoviricetes</taxon>
    </lineage>
</organism>
<dbReference type="Pfam" id="PF00692">
    <property type="entry name" value="dUTPase"/>
    <property type="match status" value="1"/>
</dbReference>
<proteinExistence type="predicted"/>
<dbReference type="InterPro" id="IPR036157">
    <property type="entry name" value="dUTPase-like_sf"/>
</dbReference>
<feature type="domain" description="dUTPase-like" evidence="1">
    <location>
        <begin position="4"/>
        <end position="70"/>
    </location>
</feature>
<accession>A0A8S5T615</accession>
<protein>
    <submittedName>
        <fullName evidence="2">Deoxyuridine 5'-triphosphate nucleotidohydrolase</fullName>
    </submittedName>
</protein>
<dbReference type="InterPro" id="IPR029054">
    <property type="entry name" value="dUTPase-like"/>
</dbReference>
<dbReference type="Gene3D" id="2.70.40.10">
    <property type="match status" value="1"/>
</dbReference>
<evidence type="ECO:0000259" key="1">
    <source>
        <dbReference type="Pfam" id="PF00692"/>
    </source>
</evidence>